<organism evidence="5 6">
    <name type="scientific">Actinomadura latina</name>
    <dbReference type="NCBI Taxonomy" id="163603"/>
    <lineage>
        <taxon>Bacteria</taxon>
        <taxon>Bacillati</taxon>
        <taxon>Actinomycetota</taxon>
        <taxon>Actinomycetes</taxon>
        <taxon>Streptosporangiales</taxon>
        <taxon>Thermomonosporaceae</taxon>
        <taxon>Actinomadura</taxon>
    </lineage>
</organism>
<dbReference type="InterPro" id="IPR019887">
    <property type="entry name" value="Tscrpt_reg_AsnC/Lrp_C"/>
</dbReference>
<dbReference type="Gene3D" id="1.10.10.10">
    <property type="entry name" value="Winged helix-like DNA-binding domain superfamily/Winged helix DNA-binding domain"/>
    <property type="match status" value="1"/>
</dbReference>
<dbReference type="InterPro" id="IPR019888">
    <property type="entry name" value="Tscrpt_reg_AsnC-like"/>
</dbReference>
<evidence type="ECO:0000313" key="5">
    <source>
        <dbReference type="EMBL" id="NKZ02356.1"/>
    </source>
</evidence>
<dbReference type="PANTHER" id="PTHR30154">
    <property type="entry name" value="LEUCINE-RESPONSIVE REGULATORY PROTEIN"/>
    <property type="match status" value="1"/>
</dbReference>
<dbReference type="Pfam" id="PF13404">
    <property type="entry name" value="HTH_AsnC-type"/>
    <property type="match status" value="1"/>
</dbReference>
<dbReference type="AlphaFoldDB" id="A0A846YVR1"/>
<dbReference type="InterPro" id="IPR036390">
    <property type="entry name" value="WH_DNA-bd_sf"/>
</dbReference>
<evidence type="ECO:0000313" key="6">
    <source>
        <dbReference type="Proteomes" id="UP000579250"/>
    </source>
</evidence>
<dbReference type="CDD" id="cd00090">
    <property type="entry name" value="HTH_ARSR"/>
    <property type="match status" value="1"/>
</dbReference>
<comment type="caution">
    <text evidence="5">The sequence shown here is derived from an EMBL/GenBank/DDBJ whole genome shotgun (WGS) entry which is preliminary data.</text>
</comment>
<proteinExistence type="predicted"/>
<protein>
    <submittedName>
        <fullName evidence="5">Lrp/AsnC family transcriptional regulator</fullName>
    </submittedName>
</protein>
<dbReference type="Gene3D" id="3.30.70.920">
    <property type="match status" value="1"/>
</dbReference>
<accession>A0A846YVR1</accession>
<keyword evidence="6" id="KW-1185">Reference proteome</keyword>
<dbReference type="GO" id="GO:0043565">
    <property type="term" value="F:sequence-specific DNA binding"/>
    <property type="evidence" value="ECO:0007669"/>
    <property type="project" value="InterPro"/>
</dbReference>
<feature type="domain" description="HTH asnC-type" evidence="4">
    <location>
        <begin position="23"/>
        <end position="83"/>
    </location>
</feature>
<keyword evidence="2" id="KW-0238">DNA-binding</keyword>
<dbReference type="InterPro" id="IPR011991">
    <property type="entry name" value="ArsR-like_HTH"/>
</dbReference>
<sequence>MVGKEGPQDGMRLGQAVPPLSALDTTDREILRILQKDGRTSNSAIARQLGITETTVRKRIAAMRDRDLMEIVAVPTPRLAGYNISAIIGLSVSLPHLREVSQKLVEAPEVRYCGLSTGRFDVMIEAFFYDKEHLLRFTTDVLGALPGITAVETSLILKIEKFSYEWELG</sequence>
<dbReference type="SUPFAM" id="SSF54909">
    <property type="entry name" value="Dimeric alpha+beta barrel"/>
    <property type="match status" value="1"/>
</dbReference>
<evidence type="ECO:0000259" key="4">
    <source>
        <dbReference type="PROSITE" id="PS50956"/>
    </source>
</evidence>
<keyword evidence="1" id="KW-0805">Transcription regulation</keyword>
<dbReference type="InterPro" id="IPR036388">
    <property type="entry name" value="WH-like_DNA-bd_sf"/>
</dbReference>
<evidence type="ECO:0000256" key="3">
    <source>
        <dbReference type="ARBA" id="ARBA00023163"/>
    </source>
</evidence>
<evidence type="ECO:0000256" key="1">
    <source>
        <dbReference type="ARBA" id="ARBA00023015"/>
    </source>
</evidence>
<dbReference type="GO" id="GO:0043200">
    <property type="term" value="P:response to amino acid"/>
    <property type="evidence" value="ECO:0007669"/>
    <property type="project" value="TreeGrafter"/>
</dbReference>
<dbReference type="Pfam" id="PF01037">
    <property type="entry name" value="AsnC_trans_reg"/>
    <property type="match status" value="1"/>
</dbReference>
<dbReference type="PRINTS" id="PR00033">
    <property type="entry name" value="HTHASNC"/>
</dbReference>
<dbReference type="InterPro" id="IPR011008">
    <property type="entry name" value="Dimeric_a/b-barrel"/>
</dbReference>
<evidence type="ECO:0000256" key="2">
    <source>
        <dbReference type="ARBA" id="ARBA00023125"/>
    </source>
</evidence>
<dbReference type="GO" id="GO:0005829">
    <property type="term" value="C:cytosol"/>
    <property type="evidence" value="ECO:0007669"/>
    <property type="project" value="TreeGrafter"/>
</dbReference>
<dbReference type="InterPro" id="IPR000485">
    <property type="entry name" value="AsnC-type_HTH_dom"/>
</dbReference>
<name>A0A846YVR1_9ACTN</name>
<keyword evidence="3" id="KW-0804">Transcription</keyword>
<dbReference type="PANTHER" id="PTHR30154:SF34">
    <property type="entry name" value="TRANSCRIPTIONAL REGULATOR AZLB"/>
    <property type="match status" value="1"/>
</dbReference>
<gene>
    <name evidence="5" type="ORF">HGB48_01060</name>
</gene>
<dbReference type="Proteomes" id="UP000579250">
    <property type="component" value="Unassembled WGS sequence"/>
</dbReference>
<dbReference type="EMBL" id="JAAXPI010000001">
    <property type="protein sequence ID" value="NKZ02356.1"/>
    <property type="molecule type" value="Genomic_DNA"/>
</dbReference>
<dbReference type="SMART" id="SM00344">
    <property type="entry name" value="HTH_ASNC"/>
    <property type="match status" value="1"/>
</dbReference>
<dbReference type="PROSITE" id="PS50956">
    <property type="entry name" value="HTH_ASNC_2"/>
    <property type="match status" value="1"/>
</dbReference>
<dbReference type="SUPFAM" id="SSF46785">
    <property type="entry name" value="Winged helix' DNA-binding domain"/>
    <property type="match status" value="1"/>
</dbReference>
<reference evidence="5 6" key="1">
    <citation type="submission" date="2020-04" db="EMBL/GenBank/DDBJ databases">
        <title>MicrobeNet Type strains.</title>
        <authorList>
            <person name="Nicholson A.C."/>
        </authorList>
    </citation>
    <scope>NUCLEOTIDE SEQUENCE [LARGE SCALE GENOMIC DNA]</scope>
    <source>
        <strain evidence="5 6">ATCC BAA-277</strain>
    </source>
</reference>